<name>A0AA39V7W2_9LECA</name>
<dbReference type="AlphaFoldDB" id="A0AA39V7W2"/>
<sequence length="428" mass="48881">MKAQDTAIIIESCVHSLYIEHVPDDPQAMDVTCRCKLRRACLANVQGWSGPQSIPDSCMMAESIAQKATPQGNKDFVIDRRLLRRIIDTRKLPEQLKAWAKERSITFGKQVLDDEERLKALQPLWTYRDLEASGIRAMQSTNLNAHRPRFKEGTSIHSAKQRPFTPDEEWWLRKFVLEGLEAGMYDRTVVADGRIFQWWPSPVLVKKRGMAEPRLIFNYHYVSEEPPGNHMELNARTHAVLPLPTHNLCSQFGLKKAYCVVKIHPDDRHTLAFSIPGIGRLQPTCMPQAARSSSFTMNEIRHIAFGAVPEQQPKSSLIYNPQPQEPPDMSFYNDIFPDHDLWVRRSNFLSHHLISRLSWARLCLSMSKVRIGMDRILALGETHEIGGHLPGNSNEESPYSNGRRHRIRQTLDLSLEISSSPVDGLKII</sequence>
<dbReference type="InterPro" id="IPR043128">
    <property type="entry name" value="Rev_trsase/Diguanyl_cyclase"/>
</dbReference>
<feature type="compositionally biased region" description="Polar residues" evidence="1">
    <location>
        <begin position="391"/>
        <end position="400"/>
    </location>
</feature>
<comment type="caution">
    <text evidence="2">The sequence shown here is derived from an EMBL/GenBank/DDBJ whole genome shotgun (WGS) entry which is preliminary data.</text>
</comment>
<accession>A0AA39V7W2</accession>
<keyword evidence="3" id="KW-1185">Reference proteome</keyword>
<dbReference type="SUPFAM" id="SSF56672">
    <property type="entry name" value="DNA/RNA polymerases"/>
    <property type="match status" value="1"/>
</dbReference>
<dbReference type="EMBL" id="JAFEKC020000014">
    <property type="protein sequence ID" value="KAK0511095.1"/>
    <property type="molecule type" value="Genomic_DNA"/>
</dbReference>
<evidence type="ECO:0000256" key="1">
    <source>
        <dbReference type="SAM" id="MobiDB-lite"/>
    </source>
</evidence>
<evidence type="ECO:0000313" key="3">
    <source>
        <dbReference type="Proteomes" id="UP001166286"/>
    </source>
</evidence>
<protein>
    <submittedName>
        <fullName evidence="2">Uncharacterized protein</fullName>
    </submittedName>
</protein>
<proteinExistence type="predicted"/>
<gene>
    <name evidence="2" type="ORF">JMJ35_006647</name>
</gene>
<feature type="region of interest" description="Disordered" evidence="1">
    <location>
        <begin position="384"/>
        <end position="403"/>
    </location>
</feature>
<dbReference type="Proteomes" id="UP001166286">
    <property type="component" value="Unassembled WGS sequence"/>
</dbReference>
<dbReference type="Gene3D" id="3.10.10.10">
    <property type="entry name" value="HIV Type 1 Reverse Transcriptase, subunit A, domain 1"/>
    <property type="match status" value="1"/>
</dbReference>
<dbReference type="InterPro" id="IPR043502">
    <property type="entry name" value="DNA/RNA_pol_sf"/>
</dbReference>
<dbReference type="Gene3D" id="3.30.70.270">
    <property type="match status" value="1"/>
</dbReference>
<reference evidence="2" key="1">
    <citation type="submission" date="2023-03" db="EMBL/GenBank/DDBJ databases">
        <title>Complete genome of Cladonia borealis.</title>
        <authorList>
            <person name="Park H."/>
        </authorList>
    </citation>
    <scope>NUCLEOTIDE SEQUENCE</scope>
    <source>
        <strain evidence="2">ANT050790</strain>
    </source>
</reference>
<organism evidence="2 3">
    <name type="scientific">Cladonia borealis</name>
    <dbReference type="NCBI Taxonomy" id="184061"/>
    <lineage>
        <taxon>Eukaryota</taxon>
        <taxon>Fungi</taxon>
        <taxon>Dikarya</taxon>
        <taxon>Ascomycota</taxon>
        <taxon>Pezizomycotina</taxon>
        <taxon>Lecanoromycetes</taxon>
        <taxon>OSLEUM clade</taxon>
        <taxon>Lecanoromycetidae</taxon>
        <taxon>Lecanorales</taxon>
        <taxon>Lecanorineae</taxon>
        <taxon>Cladoniaceae</taxon>
        <taxon>Cladonia</taxon>
    </lineage>
</organism>
<evidence type="ECO:0000313" key="2">
    <source>
        <dbReference type="EMBL" id="KAK0511095.1"/>
    </source>
</evidence>